<accession>A0A8J3NX41</accession>
<reference evidence="1 2" key="1">
    <citation type="submission" date="2021-01" db="EMBL/GenBank/DDBJ databases">
        <title>Whole genome shotgun sequence of Catellatospora citrea NBRC 14495.</title>
        <authorList>
            <person name="Komaki H."/>
            <person name="Tamura T."/>
        </authorList>
    </citation>
    <scope>NUCLEOTIDE SEQUENCE [LARGE SCALE GENOMIC DNA]</scope>
    <source>
        <strain evidence="1 2">NBRC 14495</strain>
    </source>
</reference>
<dbReference type="EMBL" id="BONH01000002">
    <property type="protein sequence ID" value="GIF95937.1"/>
    <property type="molecule type" value="Genomic_DNA"/>
</dbReference>
<evidence type="ECO:0000313" key="2">
    <source>
        <dbReference type="Proteomes" id="UP000659904"/>
    </source>
</evidence>
<evidence type="ECO:0000313" key="1">
    <source>
        <dbReference type="EMBL" id="GIF95937.1"/>
    </source>
</evidence>
<protein>
    <submittedName>
        <fullName evidence="1">Uncharacterized protein</fullName>
    </submittedName>
</protein>
<proteinExistence type="predicted"/>
<dbReference type="Proteomes" id="UP000659904">
    <property type="component" value="Unassembled WGS sequence"/>
</dbReference>
<sequence>MKEATMLELMITLLLLVCAIISGLALMSPTAHTRDDRRLRHR</sequence>
<gene>
    <name evidence="1" type="ORF">Cci01nite_10310</name>
</gene>
<name>A0A8J3NX41_9ACTN</name>
<organism evidence="1 2">
    <name type="scientific">Catellatospora citrea</name>
    <dbReference type="NCBI Taxonomy" id="53366"/>
    <lineage>
        <taxon>Bacteria</taxon>
        <taxon>Bacillati</taxon>
        <taxon>Actinomycetota</taxon>
        <taxon>Actinomycetes</taxon>
        <taxon>Micromonosporales</taxon>
        <taxon>Micromonosporaceae</taxon>
        <taxon>Catellatospora</taxon>
    </lineage>
</organism>
<dbReference type="AlphaFoldDB" id="A0A8J3NX41"/>
<comment type="caution">
    <text evidence="1">The sequence shown here is derived from an EMBL/GenBank/DDBJ whole genome shotgun (WGS) entry which is preliminary data.</text>
</comment>
<keyword evidence="2" id="KW-1185">Reference proteome</keyword>